<dbReference type="FunFam" id="1.20.1540.10:FF:000027">
    <property type="entry name" value="Rhomboid family intramembrane serine protease"/>
    <property type="match status" value="1"/>
</dbReference>
<protein>
    <submittedName>
        <fullName evidence="9">Rhomboid family intramembrane serine protease</fullName>
    </submittedName>
</protein>
<gene>
    <name evidence="9" type="ORF">E6K78_09770</name>
</gene>
<comment type="similarity">
    <text evidence="2">Belongs to the peptidase S54 family.</text>
</comment>
<keyword evidence="4" id="KW-0378">Hydrolase</keyword>
<dbReference type="AlphaFoldDB" id="A0A538TKM8"/>
<dbReference type="PANTHER" id="PTHR43731">
    <property type="entry name" value="RHOMBOID PROTEASE"/>
    <property type="match status" value="1"/>
</dbReference>
<evidence type="ECO:0000259" key="8">
    <source>
        <dbReference type="Pfam" id="PF01694"/>
    </source>
</evidence>
<feature type="transmembrane region" description="Helical" evidence="7">
    <location>
        <begin position="105"/>
        <end position="124"/>
    </location>
</feature>
<dbReference type="EMBL" id="VBOY01000093">
    <property type="protein sequence ID" value="TMQ64173.1"/>
    <property type="molecule type" value="Genomic_DNA"/>
</dbReference>
<evidence type="ECO:0000256" key="3">
    <source>
        <dbReference type="ARBA" id="ARBA00022692"/>
    </source>
</evidence>
<evidence type="ECO:0000313" key="10">
    <source>
        <dbReference type="Proteomes" id="UP000316609"/>
    </source>
</evidence>
<keyword evidence="6 7" id="KW-0472">Membrane</keyword>
<evidence type="ECO:0000256" key="4">
    <source>
        <dbReference type="ARBA" id="ARBA00022801"/>
    </source>
</evidence>
<evidence type="ECO:0000256" key="1">
    <source>
        <dbReference type="ARBA" id="ARBA00004141"/>
    </source>
</evidence>
<dbReference type="Pfam" id="PF01694">
    <property type="entry name" value="Rhomboid"/>
    <property type="match status" value="1"/>
</dbReference>
<feature type="domain" description="Peptidase S54 rhomboid" evidence="8">
    <location>
        <begin position="70"/>
        <end position="219"/>
    </location>
</feature>
<accession>A0A538TKM8</accession>
<feature type="transmembrane region" description="Helical" evidence="7">
    <location>
        <begin position="161"/>
        <end position="182"/>
    </location>
</feature>
<organism evidence="9 10">
    <name type="scientific">Eiseniibacteriota bacterium</name>
    <dbReference type="NCBI Taxonomy" id="2212470"/>
    <lineage>
        <taxon>Bacteria</taxon>
        <taxon>Candidatus Eiseniibacteriota</taxon>
    </lineage>
</organism>
<dbReference type="GO" id="GO:0016020">
    <property type="term" value="C:membrane"/>
    <property type="evidence" value="ECO:0007669"/>
    <property type="project" value="UniProtKB-SubCell"/>
</dbReference>
<feature type="transmembrane region" description="Helical" evidence="7">
    <location>
        <begin position="12"/>
        <end position="33"/>
    </location>
</feature>
<comment type="caution">
    <text evidence="9">The sequence shown here is derived from an EMBL/GenBank/DDBJ whole genome shotgun (WGS) entry which is preliminary data.</text>
</comment>
<keyword evidence="9" id="KW-0645">Protease</keyword>
<evidence type="ECO:0000313" key="9">
    <source>
        <dbReference type="EMBL" id="TMQ64173.1"/>
    </source>
</evidence>
<evidence type="ECO:0000256" key="6">
    <source>
        <dbReference type="ARBA" id="ARBA00023136"/>
    </source>
</evidence>
<proteinExistence type="inferred from homology"/>
<feature type="transmembrane region" description="Helical" evidence="7">
    <location>
        <begin position="130"/>
        <end position="149"/>
    </location>
</feature>
<dbReference type="GO" id="GO:0006508">
    <property type="term" value="P:proteolysis"/>
    <property type="evidence" value="ECO:0007669"/>
    <property type="project" value="UniProtKB-KW"/>
</dbReference>
<keyword evidence="5 7" id="KW-1133">Transmembrane helix</keyword>
<dbReference type="Gene3D" id="1.20.1540.10">
    <property type="entry name" value="Rhomboid-like"/>
    <property type="match status" value="1"/>
</dbReference>
<dbReference type="GO" id="GO:0004252">
    <property type="term" value="F:serine-type endopeptidase activity"/>
    <property type="evidence" value="ECO:0007669"/>
    <property type="project" value="InterPro"/>
</dbReference>
<evidence type="ECO:0000256" key="5">
    <source>
        <dbReference type="ARBA" id="ARBA00022989"/>
    </source>
</evidence>
<sequence>MIPLRDENPSQTTAGVTVALIAVNVAAFVYELMLGPDLRDFMLQWGTVPDRFVQALSGGGESLVAAGLPLVTSMFLHGGWLHLIGNMWYLWIFGDNVEDRMGHTLYLIFYLAAGFVSGLLHVFFNPTTRLPAVGASGAIAGVLGAYLVAFPRARVITLVPLFPFFQVIALPAVLMLGLWFVFQFFSGALSLAWSTGGGGGVAWWAHIGGFGFGAVAMLVFQGVRGRPSRAWTE</sequence>
<feature type="transmembrane region" description="Helical" evidence="7">
    <location>
        <begin position="202"/>
        <end position="220"/>
    </location>
</feature>
<reference evidence="9 10" key="1">
    <citation type="journal article" date="2019" name="Nat. Microbiol.">
        <title>Mediterranean grassland soil C-N compound turnover is dependent on rainfall and depth, and is mediated by genomically divergent microorganisms.</title>
        <authorList>
            <person name="Diamond S."/>
            <person name="Andeer P.F."/>
            <person name="Li Z."/>
            <person name="Crits-Christoph A."/>
            <person name="Burstein D."/>
            <person name="Anantharaman K."/>
            <person name="Lane K.R."/>
            <person name="Thomas B.C."/>
            <person name="Pan C."/>
            <person name="Northen T.R."/>
            <person name="Banfield J.F."/>
        </authorList>
    </citation>
    <scope>NUCLEOTIDE SEQUENCE [LARGE SCALE GENOMIC DNA]</scope>
    <source>
        <strain evidence="9">WS_8</strain>
    </source>
</reference>
<dbReference type="InterPro" id="IPR035952">
    <property type="entry name" value="Rhomboid-like_sf"/>
</dbReference>
<keyword evidence="3 7" id="KW-0812">Transmembrane</keyword>
<name>A0A538TKM8_UNCEI</name>
<dbReference type="Proteomes" id="UP000316609">
    <property type="component" value="Unassembled WGS sequence"/>
</dbReference>
<dbReference type="InterPro" id="IPR022764">
    <property type="entry name" value="Peptidase_S54_rhomboid_dom"/>
</dbReference>
<evidence type="ECO:0000256" key="7">
    <source>
        <dbReference type="SAM" id="Phobius"/>
    </source>
</evidence>
<feature type="transmembrane region" description="Helical" evidence="7">
    <location>
        <begin position="74"/>
        <end position="93"/>
    </location>
</feature>
<dbReference type="SUPFAM" id="SSF144091">
    <property type="entry name" value="Rhomboid-like"/>
    <property type="match status" value="1"/>
</dbReference>
<dbReference type="InterPro" id="IPR050925">
    <property type="entry name" value="Rhomboid_protease_S54"/>
</dbReference>
<evidence type="ECO:0000256" key="2">
    <source>
        <dbReference type="ARBA" id="ARBA00009045"/>
    </source>
</evidence>
<comment type="subcellular location">
    <subcellularLocation>
        <location evidence="1">Membrane</location>
        <topology evidence="1">Multi-pass membrane protein</topology>
    </subcellularLocation>
</comment>
<dbReference type="PANTHER" id="PTHR43731:SF14">
    <property type="entry name" value="PRESENILIN-ASSOCIATED RHOMBOID-LIKE PROTEIN, MITOCHONDRIAL"/>
    <property type="match status" value="1"/>
</dbReference>